<dbReference type="PROSITE" id="PS50076">
    <property type="entry name" value="DNAJ_2"/>
    <property type="match status" value="1"/>
</dbReference>
<name>A0AAV8PPH7_ENSVE</name>
<organism evidence="3 4">
    <name type="scientific">Ensete ventricosum</name>
    <name type="common">Abyssinian banana</name>
    <name type="synonym">Musa ensete</name>
    <dbReference type="NCBI Taxonomy" id="4639"/>
    <lineage>
        <taxon>Eukaryota</taxon>
        <taxon>Viridiplantae</taxon>
        <taxon>Streptophyta</taxon>
        <taxon>Embryophyta</taxon>
        <taxon>Tracheophyta</taxon>
        <taxon>Spermatophyta</taxon>
        <taxon>Magnoliopsida</taxon>
        <taxon>Liliopsida</taxon>
        <taxon>Zingiberales</taxon>
        <taxon>Musaceae</taxon>
        <taxon>Ensete</taxon>
    </lineage>
</organism>
<dbReference type="EMBL" id="JAQQAF010000009">
    <property type="protein sequence ID" value="KAJ8458678.1"/>
    <property type="molecule type" value="Genomic_DNA"/>
</dbReference>
<evidence type="ECO:0000259" key="2">
    <source>
        <dbReference type="PROSITE" id="PS50076"/>
    </source>
</evidence>
<dbReference type="Gene3D" id="1.10.287.110">
    <property type="entry name" value="DnaJ domain"/>
    <property type="match status" value="1"/>
</dbReference>
<evidence type="ECO:0000313" key="3">
    <source>
        <dbReference type="EMBL" id="KAJ8458678.1"/>
    </source>
</evidence>
<dbReference type="PRINTS" id="PR00625">
    <property type="entry name" value="JDOMAIN"/>
</dbReference>
<dbReference type="SUPFAM" id="SSF46565">
    <property type="entry name" value="Chaperone J-domain"/>
    <property type="match status" value="1"/>
</dbReference>
<dbReference type="AlphaFoldDB" id="A0AAV8PPH7"/>
<dbReference type="GO" id="GO:0009507">
    <property type="term" value="C:chloroplast"/>
    <property type="evidence" value="ECO:0007669"/>
    <property type="project" value="TreeGrafter"/>
</dbReference>
<dbReference type="InterPro" id="IPR001623">
    <property type="entry name" value="DnaJ_domain"/>
</dbReference>
<keyword evidence="4" id="KW-1185">Reference proteome</keyword>
<dbReference type="Proteomes" id="UP001222027">
    <property type="component" value="Unassembled WGS sequence"/>
</dbReference>
<dbReference type="GO" id="GO:0005783">
    <property type="term" value="C:endoplasmic reticulum"/>
    <property type="evidence" value="ECO:0007669"/>
    <property type="project" value="UniProtKB-ARBA"/>
</dbReference>
<dbReference type="PANTHER" id="PTHR45090:SF6">
    <property type="entry name" value="J DOMAIN-CONTAINING PROTEIN"/>
    <property type="match status" value="1"/>
</dbReference>
<evidence type="ECO:0000313" key="4">
    <source>
        <dbReference type="Proteomes" id="UP001222027"/>
    </source>
</evidence>
<dbReference type="InterPro" id="IPR053232">
    <property type="entry name" value="DnaJ_C/III_chloroplastic"/>
</dbReference>
<feature type="domain" description="J" evidence="2">
    <location>
        <begin position="73"/>
        <end position="141"/>
    </location>
</feature>
<comment type="caution">
    <text evidence="3">The sequence shown here is derived from an EMBL/GenBank/DDBJ whole genome shotgun (WGS) entry which is preliminary data.</text>
</comment>
<protein>
    <recommendedName>
        <fullName evidence="2">J domain-containing protein</fullName>
    </recommendedName>
</protein>
<dbReference type="SMART" id="SM00271">
    <property type="entry name" value="DnaJ"/>
    <property type="match status" value="1"/>
</dbReference>
<dbReference type="InterPro" id="IPR036869">
    <property type="entry name" value="J_dom_sf"/>
</dbReference>
<accession>A0AAV8PPH7</accession>
<sequence length="197" mass="21667">MAVAVAVAYGAVFSFWTPSLSGINTHQPRAPFSTTRGDEASMLSLSYPMFRPSLVPRPSARPRVLAAALQTATMYELLSVAETAGQEEIKAAYRREARRWHPDKCRVTGDERRYAESFMRAREAYEVLSGPVRRRHYDLALSWAAAIAESRARGRRQGEGRGPGLGDPAAGTTAAAAVEEGTWAGRMRRARRTEPSI</sequence>
<evidence type="ECO:0000256" key="1">
    <source>
        <dbReference type="SAM" id="MobiDB-lite"/>
    </source>
</evidence>
<feature type="compositionally biased region" description="Low complexity" evidence="1">
    <location>
        <begin position="169"/>
        <end position="185"/>
    </location>
</feature>
<proteinExistence type="predicted"/>
<gene>
    <name evidence="3" type="ORF">OPV22_031604</name>
</gene>
<dbReference type="Pfam" id="PF00226">
    <property type="entry name" value="DnaJ"/>
    <property type="match status" value="1"/>
</dbReference>
<dbReference type="CDD" id="cd06257">
    <property type="entry name" value="DnaJ"/>
    <property type="match status" value="1"/>
</dbReference>
<dbReference type="PANTHER" id="PTHR45090">
    <property type="entry name" value="CHAPERONE PROTEIN DNAJ 20 CHLOROPLASTIC"/>
    <property type="match status" value="1"/>
</dbReference>
<feature type="region of interest" description="Disordered" evidence="1">
    <location>
        <begin position="152"/>
        <end position="197"/>
    </location>
</feature>
<reference evidence="3 4" key="1">
    <citation type="submission" date="2022-12" db="EMBL/GenBank/DDBJ databases">
        <title>Chromosome-scale assembly of the Ensete ventricosum genome.</title>
        <authorList>
            <person name="Dussert Y."/>
            <person name="Stocks J."/>
            <person name="Wendawek A."/>
            <person name="Woldeyes F."/>
            <person name="Nichols R.A."/>
            <person name="Borrell J.S."/>
        </authorList>
    </citation>
    <scope>NUCLEOTIDE SEQUENCE [LARGE SCALE GENOMIC DNA]</scope>
    <source>
        <strain evidence="4">cv. Maze</strain>
        <tissue evidence="3">Seeds</tissue>
    </source>
</reference>